<keyword evidence="4" id="KW-1185">Reference proteome</keyword>
<reference evidence="3" key="1">
    <citation type="journal article" date="2021" name="Nat. Commun.">
        <title>Genetic determinants of endophytism in the Arabidopsis root mycobiome.</title>
        <authorList>
            <person name="Mesny F."/>
            <person name="Miyauchi S."/>
            <person name="Thiergart T."/>
            <person name="Pickel B."/>
            <person name="Atanasova L."/>
            <person name="Karlsson M."/>
            <person name="Huettel B."/>
            <person name="Barry K.W."/>
            <person name="Haridas S."/>
            <person name="Chen C."/>
            <person name="Bauer D."/>
            <person name="Andreopoulos W."/>
            <person name="Pangilinan J."/>
            <person name="LaButti K."/>
            <person name="Riley R."/>
            <person name="Lipzen A."/>
            <person name="Clum A."/>
            <person name="Drula E."/>
            <person name="Henrissat B."/>
            <person name="Kohler A."/>
            <person name="Grigoriev I.V."/>
            <person name="Martin F.M."/>
            <person name="Hacquard S."/>
        </authorList>
    </citation>
    <scope>NUCLEOTIDE SEQUENCE</scope>
    <source>
        <strain evidence="3">MPI-CAGE-AT-0023</strain>
    </source>
</reference>
<dbReference type="AlphaFoldDB" id="A0A9P9JYB2"/>
<dbReference type="OrthoDB" id="5057046at2759"/>
<comment type="caution">
    <text evidence="3">The sequence shown here is derived from an EMBL/GenBank/DDBJ whole genome shotgun (WGS) entry which is preliminary data.</text>
</comment>
<feature type="coiled-coil region" evidence="1">
    <location>
        <begin position="343"/>
        <end position="370"/>
    </location>
</feature>
<name>A0A9P9JYB2_FUSRE</name>
<evidence type="ECO:0000256" key="2">
    <source>
        <dbReference type="SAM" id="MobiDB-lite"/>
    </source>
</evidence>
<evidence type="ECO:0000313" key="3">
    <source>
        <dbReference type="EMBL" id="KAH7237150.1"/>
    </source>
</evidence>
<dbReference type="EMBL" id="JAGMUX010000016">
    <property type="protein sequence ID" value="KAH7237150.1"/>
    <property type="molecule type" value="Genomic_DNA"/>
</dbReference>
<dbReference type="GeneID" id="70218437"/>
<dbReference type="Proteomes" id="UP000720189">
    <property type="component" value="Unassembled WGS sequence"/>
</dbReference>
<proteinExistence type="predicted"/>
<dbReference type="RefSeq" id="XP_046045280.1">
    <property type="nucleotide sequence ID" value="XM_046188483.1"/>
</dbReference>
<gene>
    <name evidence="3" type="ORF">BKA55DRAFT_521110</name>
</gene>
<evidence type="ECO:0000313" key="4">
    <source>
        <dbReference type="Proteomes" id="UP000720189"/>
    </source>
</evidence>
<sequence length="585" mass="64726">ASNSTSFPFTDSIHNQLFIHARSLTHACSTQQRRNVFFLHHSTLSTYALSTCRVQEEAVNRTTDRHKIPTCTLQTRAGMSTLPCLDVHFTTRAVIEWQSDNESDRTTRILAKPDPKVSSITLTARFDSKSALFDIHIPLKLKGLDSTSDITLRACASSIISLDLVKNPIVHSEVEQEFKSAALGLRFQLNRHLDILVPTPALEPICPAGRARSGAVLDAIREFSRATAFTIYIEARNASPKLQSISDAVSRGLFKTSCSSRFQLASMYAGLGAKIVQLGADDTLAPPSYEETEPPPPPPPIDHKPDRKRPRQDTATECADDIALIWAELQMLNQAKAADGKRIAFLEKENQELRAAIAELQEQYKAFNKSQQDIHHSFGALETTVEKNTQDLEESVGNELAELRVNLSLNPSLSIKLYRVTLRALQGTFPSQGPDTSAVSTIASGATEGESFISNTFRTLDYRSPSTIFWTLATYTLSDSKTVNVIPVQIDNRSNDQALDVQFLINDDGEASDTFQPYITGLLQTDDDQQGQRSNNANVTDARELSFELIVWAMPDQFLDLGGRLPLQVVRTFQIRVPPLPVEAA</sequence>
<accession>A0A9P9JYB2</accession>
<evidence type="ECO:0000256" key="1">
    <source>
        <dbReference type="SAM" id="Coils"/>
    </source>
</evidence>
<protein>
    <submittedName>
        <fullName evidence="3">Uncharacterized protein</fullName>
    </submittedName>
</protein>
<feature type="region of interest" description="Disordered" evidence="2">
    <location>
        <begin position="284"/>
        <end position="314"/>
    </location>
</feature>
<organism evidence="3 4">
    <name type="scientific">Fusarium redolens</name>
    <dbReference type="NCBI Taxonomy" id="48865"/>
    <lineage>
        <taxon>Eukaryota</taxon>
        <taxon>Fungi</taxon>
        <taxon>Dikarya</taxon>
        <taxon>Ascomycota</taxon>
        <taxon>Pezizomycotina</taxon>
        <taxon>Sordariomycetes</taxon>
        <taxon>Hypocreomycetidae</taxon>
        <taxon>Hypocreales</taxon>
        <taxon>Nectriaceae</taxon>
        <taxon>Fusarium</taxon>
        <taxon>Fusarium redolens species complex</taxon>
    </lineage>
</organism>
<feature type="non-terminal residue" evidence="3">
    <location>
        <position position="585"/>
    </location>
</feature>
<keyword evidence="1" id="KW-0175">Coiled coil</keyword>